<keyword evidence="6" id="KW-0238">DNA-binding</keyword>
<dbReference type="PROSITE" id="PS51198">
    <property type="entry name" value="UVRD_HELICASE_ATP_BIND"/>
    <property type="match status" value="1"/>
</dbReference>
<dbReference type="GO" id="GO:0033202">
    <property type="term" value="C:DNA helicase complex"/>
    <property type="evidence" value="ECO:0007669"/>
    <property type="project" value="TreeGrafter"/>
</dbReference>
<dbReference type="GO" id="GO:0005829">
    <property type="term" value="C:cytosol"/>
    <property type="evidence" value="ECO:0007669"/>
    <property type="project" value="TreeGrafter"/>
</dbReference>
<dbReference type="InterPro" id="IPR014016">
    <property type="entry name" value="UvrD-like_ATP-bd"/>
</dbReference>
<dbReference type="Proteomes" id="UP000231823">
    <property type="component" value="Chromosome"/>
</dbReference>
<dbReference type="PROSITE" id="PS51217">
    <property type="entry name" value="UVRD_HELICASE_CTER"/>
    <property type="match status" value="1"/>
</dbReference>
<dbReference type="Pfam" id="PF00580">
    <property type="entry name" value="UvrD-helicase"/>
    <property type="match status" value="1"/>
</dbReference>
<evidence type="ECO:0000256" key="8">
    <source>
        <dbReference type="ARBA" id="ARBA00034617"/>
    </source>
</evidence>
<comment type="similarity">
    <text evidence="1">Belongs to the helicase family. UvrD subfamily.</text>
</comment>
<evidence type="ECO:0000313" key="15">
    <source>
        <dbReference type="Proteomes" id="UP000231823"/>
    </source>
</evidence>
<dbReference type="RefSeq" id="WP_100916150.1">
    <property type="nucleotide sequence ID" value="NZ_CP025057.1"/>
</dbReference>
<dbReference type="GO" id="GO:0003677">
    <property type="term" value="F:DNA binding"/>
    <property type="evidence" value="ECO:0007669"/>
    <property type="project" value="UniProtKB-KW"/>
</dbReference>
<evidence type="ECO:0000259" key="12">
    <source>
        <dbReference type="PROSITE" id="PS51198"/>
    </source>
</evidence>
<evidence type="ECO:0000256" key="3">
    <source>
        <dbReference type="ARBA" id="ARBA00022801"/>
    </source>
</evidence>
<reference evidence="14 15" key="1">
    <citation type="submission" date="2017-12" db="EMBL/GenBank/DDBJ databases">
        <title>Complete genome sequence of Spiroplasma floricola 23-6 (ATCC 29989).</title>
        <authorList>
            <person name="Tsai Y.-M."/>
            <person name="Wu P.-S."/>
            <person name="Lo W.-S."/>
            <person name="Kuo C.-H."/>
        </authorList>
    </citation>
    <scope>NUCLEOTIDE SEQUENCE [LARGE SCALE GENOMIC DNA]</scope>
    <source>
        <strain evidence="14 15">23-6</strain>
    </source>
</reference>
<dbReference type="EC" id="5.6.2.4" evidence="9"/>
<dbReference type="OrthoDB" id="9810135at2"/>
<gene>
    <name evidence="14" type="primary">pcrA</name>
    <name evidence="14" type="ORF">SFLOR_v1c00960</name>
</gene>
<dbReference type="GO" id="GO:0016887">
    <property type="term" value="F:ATP hydrolysis activity"/>
    <property type="evidence" value="ECO:0007669"/>
    <property type="project" value="RHEA"/>
</dbReference>
<protein>
    <recommendedName>
        <fullName evidence="9">DNA 3'-5' helicase</fullName>
        <ecNumber evidence="9">5.6.2.4</ecNumber>
    </recommendedName>
</protein>
<evidence type="ECO:0000256" key="9">
    <source>
        <dbReference type="ARBA" id="ARBA00034808"/>
    </source>
</evidence>
<dbReference type="Gene3D" id="3.40.50.300">
    <property type="entry name" value="P-loop containing nucleotide triphosphate hydrolases"/>
    <property type="match status" value="2"/>
</dbReference>
<accession>A0A2K8SCG0</accession>
<evidence type="ECO:0000256" key="5">
    <source>
        <dbReference type="ARBA" id="ARBA00022840"/>
    </source>
</evidence>
<keyword evidence="2 11" id="KW-0547">Nucleotide-binding</keyword>
<dbReference type="GO" id="GO:0043138">
    <property type="term" value="F:3'-5' DNA helicase activity"/>
    <property type="evidence" value="ECO:0007669"/>
    <property type="project" value="UniProtKB-EC"/>
</dbReference>
<dbReference type="InterPro" id="IPR000212">
    <property type="entry name" value="DNA_helicase_UvrD/REP"/>
</dbReference>
<dbReference type="GO" id="GO:0005524">
    <property type="term" value="F:ATP binding"/>
    <property type="evidence" value="ECO:0007669"/>
    <property type="project" value="UniProtKB-UniRule"/>
</dbReference>
<evidence type="ECO:0000256" key="7">
    <source>
        <dbReference type="ARBA" id="ARBA00023235"/>
    </source>
</evidence>
<dbReference type="EMBL" id="CP025057">
    <property type="protein sequence ID" value="AUB31157.1"/>
    <property type="molecule type" value="Genomic_DNA"/>
</dbReference>
<dbReference type="CDD" id="cd17932">
    <property type="entry name" value="DEXQc_UvrD"/>
    <property type="match status" value="1"/>
</dbReference>
<dbReference type="KEGG" id="sfz:SFLOR_v1c00960"/>
<evidence type="ECO:0000256" key="10">
    <source>
        <dbReference type="ARBA" id="ARBA00048988"/>
    </source>
</evidence>
<dbReference type="SUPFAM" id="SSF52540">
    <property type="entry name" value="P-loop containing nucleoside triphosphate hydrolases"/>
    <property type="match status" value="1"/>
</dbReference>
<keyword evidence="5 11" id="KW-0067">ATP-binding</keyword>
<dbReference type="InterPro" id="IPR027417">
    <property type="entry name" value="P-loop_NTPase"/>
</dbReference>
<dbReference type="PANTHER" id="PTHR11070:SF2">
    <property type="entry name" value="ATP-DEPENDENT DNA HELICASE SRS2"/>
    <property type="match status" value="1"/>
</dbReference>
<comment type="catalytic activity">
    <reaction evidence="8">
        <text>Couples ATP hydrolysis with the unwinding of duplex DNA by translocating in the 3'-5' direction.</text>
        <dbReference type="EC" id="5.6.2.4"/>
    </reaction>
</comment>
<dbReference type="InterPro" id="IPR013986">
    <property type="entry name" value="DExx_box_DNA_helicase_dom_sf"/>
</dbReference>
<keyword evidence="15" id="KW-1185">Reference proteome</keyword>
<dbReference type="GO" id="GO:0000725">
    <property type="term" value="P:recombinational repair"/>
    <property type="evidence" value="ECO:0007669"/>
    <property type="project" value="TreeGrafter"/>
</dbReference>
<name>A0A2K8SCG0_9MOLU</name>
<dbReference type="Gene3D" id="1.10.10.160">
    <property type="match status" value="1"/>
</dbReference>
<proteinExistence type="inferred from homology"/>
<evidence type="ECO:0000259" key="13">
    <source>
        <dbReference type="PROSITE" id="PS51217"/>
    </source>
</evidence>
<keyword evidence="3 11" id="KW-0378">Hydrolase</keyword>
<feature type="domain" description="UvrD-like helicase C-terminal" evidence="13">
    <location>
        <begin position="288"/>
        <end position="562"/>
    </location>
</feature>
<sequence length="724" mass="84484">MIENLLKELNDEQLDSVITTDVPLRIIAGAGSGKTRVITTKVAYLIEKEGMNPSKILAVTFTNKAAQEMKDRVKKILPSLDRNPIITTFHSFCVRVLREDCEYIGLSKDFTIIDNSDQNKIIRDIVKKLDISDDKNKPEKKILSKISNWKTKQLSWEEAYEETYNIVEKKWAKAYRDYEQHLSNKNYLDFDDLILKVHKLFNENIDIREKWKSRFDYVMVDEFQDTNYTQFDLIKWLTKSKNNLTVVGDPDQTIYSWRGAKVNIILNFKNEFQNARTIMLTENYRSTKPILDIANHFIDNNKNREKKDIFTQKKEGEIVHVKEVASRNFEAKFVSKKIKELIETKEYKYSDIYVLYRTNAWSQEFEKEFQNQKIPFQLIGGFKFRDRKVIKDITALLRTVAFKDDLAIDRVFSFTPKVGVVTASKLKQAAFDLNVSLFDFLTKYKEEVYSISKNLNELINCLIKARELFKENKSLLELTELLVKESGYRDRLDLKDKEDVESLQNLEVYYDQMEKYDFDYNQSENEINRTVNFLQEEALSSDEDNLKEINKVTLLTIHSAKGLENKVVFIVGLNKDVFPSKMSFYSIESLEEERRAFYVAITRAQEKLFISYVSGEYSYISSGELGPSRFIQELNPELYEIEKSIYFHSNNDISSSYRGSAKNLDVKPIKLEAGVIKGDKIKHMIFGKGNVIKVIEKHISVAFDDPKQGVKMIPINSSSWEKVD</sequence>
<evidence type="ECO:0000256" key="11">
    <source>
        <dbReference type="PROSITE-ProRule" id="PRU00560"/>
    </source>
</evidence>
<dbReference type="InterPro" id="IPR014017">
    <property type="entry name" value="DNA_helicase_UvrD-like_C"/>
</dbReference>
<keyword evidence="4 11" id="KW-0347">Helicase</keyword>
<dbReference type="CDD" id="cd18807">
    <property type="entry name" value="SF1_C_UvrD"/>
    <property type="match status" value="1"/>
</dbReference>
<dbReference type="PANTHER" id="PTHR11070">
    <property type="entry name" value="UVRD / RECB / PCRA DNA HELICASE FAMILY MEMBER"/>
    <property type="match status" value="1"/>
</dbReference>
<evidence type="ECO:0000256" key="6">
    <source>
        <dbReference type="ARBA" id="ARBA00023125"/>
    </source>
</evidence>
<evidence type="ECO:0000256" key="4">
    <source>
        <dbReference type="ARBA" id="ARBA00022806"/>
    </source>
</evidence>
<feature type="domain" description="UvrD-like helicase ATP-binding" evidence="12">
    <location>
        <begin position="7"/>
        <end position="287"/>
    </location>
</feature>
<dbReference type="Pfam" id="PF13361">
    <property type="entry name" value="UvrD_C"/>
    <property type="match status" value="1"/>
</dbReference>
<comment type="catalytic activity">
    <reaction evidence="10">
        <text>ATP + H2O = ADP + phosphate + H(+)</text>
        <dbReference type="Rhea" id="RHEA:13065"/>
        <dbReference type="ChEBI" id="CHEBI:15377"/>
        <dbReference type="ChEBI" id="CHEBI:15378"/>
        <dbReference type="ChEBI" id="CHEBI:30616"/>
        <dbReference type="ChEBI" id="CHEBI:43474"/>
        <dbReference type="ChEBI" id="CHEBI:456216"/>
        <dbReference type="EC" id="5.6.2.4"/>
    </reaction>
</comment>
<feature type="binding site" evidence="11">
    <location>
        <begin position="28"/>
        <end position="35"/>
    </location>
    <ligand>
        <name>ATP</name>
        <dbReference type="ChEBI" id="CHEBI:30616"/>
    </ligand>
</feature>
<evidence type="ECO:0000256" key="2">
    <source>
        <dbReference type="ARBA" id="ARBA00022741"/>
    </source>
</evidence>
<keyword evidence="7" id="KW-0413">Isomerase</keyword>
<evidence type="ECO:0000256" key="1">
    <source>
        <dbReference type="ARBA" id="ARBA00009922"/>
    </source>
</evidence>
<organism evidence="14 15">
    <name type="scientific">Spiroplasma floricola 23-6</name>
    <dbReference type="NCBI Taxonomy" id="1336749"/>
    <lineage>
        <taxon>Bacteria</taxon>
        <taxon>Bacillati</taxon>
        <taxon>Mycoplasmatota</taxon>
        <taxon>Mollicutes</taxon>
        <taxon>Entomoplasmatales</taxon>
        <taxon>Spiroplasmataceae</taxon>
        <taxon>Spiroplasma</taxon>
    </lineage>
</organism>
<evidence type="ECO:0000313" key="14">
    <source>
        <dbReference type="EMBL" id="AUB31157.1"/>
    </source>
</evidence>
<dbReference type="AlphaFoldDB" id="A0A2K8SCG0"/>
<dbReference type="Gene3D" id="1.10.486.10">
    <property type="entry name" value="PCRA, domain 4"/>
    <property type="match status" value="1"/>
</dbReference>